<dbReference type="Pfam" id="PF04290">
    <property type="entry name" value="DctQ"/>
    <property type="match status" value="1"/>
</dbReference>
<evidence type="ECO:0000256" key="5">
    <source>
        <dbReference type="ARBA" id="ARBA00022989"/>
    </source>
</evidence>
<keyword evidence="5 7" id="KW-1133">Transmembrane helix</keyword>
<evidence type="ECO:0000259" key="8">
    <source>
        <dbReference type="Pfam" id="PF04290"/>
    </source>
</evidence>
<dbReference type="RefSeq" id="WP_066157450.1">
    <property type="nucleotide sequence ID" value="NZ_CP020814.1"/>
</dbReference>
<evidence type="ECO:0000256" key="4">
    <source>
        <dbReference type="ARBA" id="ARBA00022692"/>
    </source>
</evidence>
<dbReference type="GO" id="GO:0005886">
    <property type="term" value="C:plasma membrane"/>
    <property type="evidence" value="ECO:0007669"/>
    <property type="project" value="UniProtKB-SubCell"/>
</dbReference>
<dbReference type="AlphaFoldDB" id="A0A1X9MI76"/>
<dbReference type="EMBL" id="CP020814">
    <property type="protein sequence ID" value="ARK32434.1"/>
    <property type="molecule type" value="Genomic_DNA"/>
</dbReference>
<keyword evidence="3" id="KW-1003">Cell membrane</keyword>
<evidence type="ECO:0000313" key="9">
    <source>
        <dbReference type="EMBL" id="ARK32434.1"/>
    </source>
</evidence>
<evidence type="ECO:0000256" key="6">
    <source>
        <dbReference type="ARBA" id="ARBA00023136"/>
    </source>
</evidence>
<gene>
    <name evidence="9" type="ORF">BkAM31D_22640</name>
</gene>
<protein>
    <submittedName>
        <fullName evidence="9">Tripartite ATP-independent periplasmic transporters, DctQ component</fullName>
    </submittedName>
</protein>
<sequence length="176" mass="20109">MNENQFNPIISNVIKVGMYISGIAILIMMVMTVIDVTLKALFSSTIPGNYLYVQNYLMPVAFFCGLPYVFFTGIFPRLDLLIKRFSKKVSINIMISVLVIELLVYILITYYSFSYGLYGLRENITFLAGVNSLPLYPMFFLVTIGFAMLTICLILTLRKMIKTNGEFTFFNNTEET</sequence>
<feature type="transmembrane region" description="Helical" evidence="7">
    <location>
        <begin position="133"/>
        <end position="157"/>
    </location>
</feature>
<dbReference type="STRING" id="199441.BkAM31D_22640"/>
<dbReference type="Proteomes" id="UP000193006">
    <property type="component" value="Chromosome"/>
</dbReference>
<evidence type="ECO:0000256" key="2">
    <source>
        <dbReference type="ARBA" id="ARBA00022448"/>
    </source>
</evidence>
<evidence type="ECO:0000313" key="10">
    <source>
        <dbReference type="Proteomes" id="UP000193006"/>
    </source>
</evidence>
<feature type="transmembrane region" description="Helical" evidence="7">
    <location>
        <begin position="56"/>
        <end position="78"/>
    </location>
</feature>
<keyword evidence="4 7" id="KW-0812">Transmembrane</keyword>
<dbReference type="InterPro" id="IPR055348">
    <property type="entry name" value="DctQ"/>
</dbReference>
<name>A0A1X9MI76_9BACI</name>
<proteinExistence type="predicted"/>
<evidence type="ECO:0000256" key="1">
    <source>
        <dbReference type="ARBA" id="ARBA00004651"/>
    </source>
</evidence>
<reference evidence="9 10" key="1">
    <citation type="submission" date="2017-04" db="EMBL/GenBank/DDBJ databases">
        <title>Bacillus krulwichiae AM31D Genome sequencing and assembly.</title>
        <authorList>
            <person name="Krulwich T.A."/>
            <person name="Anastor L."/>
            <person name="Ehrlich R."/>
            <person name="Ehrlich G.D."/>
            <person name="Janto B."/>
        </authorList>
    </citation>
    <scope>NUCLEOTIDE SEQUENCE [LARGE SCALE GENOMIC DNA]</scope>
    <source>
        <strain evidence="9 10">AM31D</strain>
    </source>
</reference>
<organism evidence="9 10">
    <name type="scientific">Halalkalibacter krulwichiae</name>
    <dbReference type="NCBI Taxonomy" id="199441"/>
    <lineage>
        <taxon>Bacteria</taxon>
        <taxon>Bacillati</taxon>
        <taxon>Bacillota</taxon>
        <taxon>Bacilli</taxon>
        <taxon>Bacillales</taxon>
        <taxon>Bacillaceae</taxon>
        <taxon>Halalkalibacter</taxon>
    </lineage>
</organism>
<evidence type="ECO:0000256" key="7">
    <source>
        <dbReference type="SAM" id="Phobius"/>
    </source>
</evidence>
<accession>A0A1X9MI76</accession>
<keyword evidence="6 7" id="KW-0472">Membrane</keyword>
<feature type="transmembrane region" description="Helical" evidence="7">
    <location>
        <begin position="12"/>
        <end position="36"/>
    </location>
</feature>
<feature type="domain" description="Tripartite ATP-independent periplasmic transporters DctQ component" evidence="8">
    <location>
        <begin position="28"/>
        <end position="161"/>
    </location>
</feature>
<feature type="transmembrane region" description="Helical" evidence="7">
    <location>
        <begin position="90"/>
        <end position="113"/>
    </location>
</feature>
<evidence type="ECO:0000256" key="3">
    <source>
        <dbReference type="ARBA" id="ARBA00022475"/>
    </source>
</evidence>
<dbReference type="KEGG" id="bkw:BkAM31D_22640"/>
<keyword evidence="2" id="KW-0813">Transport</keyword>
<keyword evidence="10" id="KW-1185">Reference proteome</keyword>
<comment type="subcellular location">
    <subcellularLocation>
        <location evidence="1">Cell membrane</location>
        <topology evidence="1">Multi-pass membrane protein</topology>
    </subcellularLocation>
</comment>